<proteinExistence type="predicted"/>
<evidence type="ECO:0000256" key="1">
    <source>
        <dbReference type="SAM" id="MobiDB-lite"/>
    </source>
</evidence>
<feature type="compositionally biased region" description="Polar residues" evidence="1">
    <location>
        <begin position="22"/>
        <end position="32"/>
    </location>
</feature>
<dbReference type="AlphaFoldDB" id="F0WTW3"/>
<organism evidence="2">
    <name type="scientific">Albugo laibachii Nc14</name>
    <dbReference type="NCBI Taxonomy" id="890382"/>
    <lineage>
        <taxon>Eukaryota</taxon>
        <taxon>Sar</taxon>
        <taxon>Stramenopiles</taxon>
        <taxon>Oomycota</taxon>
        <taxon>Peronosporomycetes</taxon>
        <taxon>Albuginales</taxon>
        <taxon>Albuginaceae</taxon>
        <taxon>Albugo</taxon>
    </lineage>
</organism>
<reference evidence="2" key="1">
    <citation type="journal article" date="2011" name="PLoS Biol.">
        <title>Gene gain and loss during evolution of obligate parasitism in the white rust pathogen of Arabidopsis thaliana.</title>
        <authorList>
            <person name="Kemen E."/>
            <person name="Gardiner A."/>
            <person name="Schultz-Larsen T."/>
            <person name="Kemen A.C."/>
            <person name="Balmuth A.L."/>
            <person name="Robert-Seilaniantz A."/>
            <person name="Bailey K."/>
            <person name="Holub E."/>
            <person name="Studholme D.J."/>
            <person name="Maclean D."/>
            <person name="Jones J.D."/>
        </authorList>
    </citation>
    <scope>NUCLEOTIDE SEQUENCE</scope>
</reference>
<accession>F0WTW3</accession>
<name>F0WTW3_9STRA</name>
<reference evidence="2" key="2">
    <citation type="submission" date="2011-02" db="EMBL/GenBank/DDBJ databases">
        <authorList>
            <person name="MacLean D."/>
        </authorList>
    </citation>
    <scope>NUCLEOTIDE SEQUENCE</scope>
</reference>
<evidence type="ECO:0000313" key="2">
    <source>
        <dbReference type="EMBL" id="CCA24807.1"/>
    </source>
</evidence>
<gene>
    <name evidence="2" type="primary">AlNc14C260G9787</name>
    <name evidence="2" type="ORF">ALNC14_109510</name>
</gene>
<sequence>MPGFVPDILGTLPRQTQKRNLETNQGIDPTNGTRNMLDCDYYPYLCLLQTPLRRRINKRKVRMKEGESYENI</sequence>
<dbReference type="EMBL" id="FR824305">
    <property type="protein sequence ID" value="CCA24807.1"/>
    <property type="molecule type" value="Genomic_DNA"/>
</dbReference>
<feature type="region of interest" description="Disordered" evidence="1">
    <location>
        <begin position="1"/>
        <end position="32"/>
    </location>
</feature>
<dbReference type="HOGENOM" id="CLU_2727506_0_0_1"/>
<protein>
    <submittedName>
        <fullName evidence="2">AlNc14C260G9787 protein</fullName>
    </submittedName>
</protein>